<gene>
    <name evidence="1" type="ORF">C2G38_2247647</name>
</gene>
<reference evidence="1 2" key="1">
    <citation type="submission" date="2018-06" db="EMBL/GenBank/DDBJ databases">
        <title>Comparative genomics reveals the genomic features of Rhizophagus irregularis, R. cerebriforme, R. diaphanum and Gigaspora rosea, and their symbiotic lifestyle signature.</title>
        <authorList>
            <person name="Morin E."/>
            <person name="San Clemente H."/>
            <person name="Chen E.C.H."/>
            <person name="De La Providencia I."/>
            <person name="Hainaut M."/>
            <person name="Kuo A."/>
            <person name="Kohler A."/>
            <person name="Murat C."/>
            <person name="Tang N."/>
            <person name="Roy S."/>
            <person name="Loubradou J."/>
            <person name="Henrissat B."/>
            <person name="Grigoriev I.V."/>
            <person name="Corradi N."/>
            <person name="Roux C."/>
            <person name="Martin F.M."/>
        </authorList>
    </citation>
    <scope>NUCLEOTIDE SEQUENCE [LARGE SCALE GENOMIC DNA]</scope>
    <source>
        <strain evidence="1 2">DAOM 194757</strain>
    </source>
</reference>
<evidence type="ECO:0008006" key="3">
    <source>
        <dbReference type="Google" id="ProtNLM"/>
    </source>
</evidence>
<protein>
    <recommendedName>
        <fullName evidence="3">BACK domain-containing protein</fullName>
    </recommendedName>
</protein>
<keyword evidence="2" id="KW-1185">Reference proteome</keyword>
<name>A0A397V346_9GLOM</name>
<comment type="caution">
    <text evidence="1">The sequence shown here is derived from an EMBL/GenBank/DDBJ whole genome shotgun (WGS) entry which is preliminary data.</text>
</comment>
<dbReference type="EMBL" id="QKWP01000745">
    <property type="protein sequence ID" value="RIB15429.1"/>
    <property type="molecule type" value="Genomic_DNA"/>
</dbReference>
<dbReference type="AlphaFoldDB" id="A0A397V346"/>
<evidence type="ECO:0000313" key="2">
    <source>
        <dbReference type="Proteomes" id="UP000266673"/>
    </source>
</evidence>
<proteinExistence type="predicted"/>
<dbReference type="OrthoDB" id="2352230at2759"/>
<sequence>MALKFFVELIDYKEDFNVIINVRESPNAKKKKILMQSAVLRYSSVVSLENVDTSFVFNLMVITLTHPEKIFELEEFTSIQENVLILFIKRNELQMEEVKIWKHIIEWEIAQNPDIPPEPRNWSLTMKTTLQIVYLVSVIFKYLVMMYDIMKKLLSSNRPVSSVILPPHVVLTQTLPSRTTKPFSTPYYSEAFHIIFMLIKLENIFT</sequence>
<organism evidence="1 2">
    <name type="scientific">Gigaspora rosea</name>
    <dbReference type="NCBI Taxonomy" id="44941"/>
    <lineage>
        <taxon>Eukaryota</taxon>
        <taxon>Fungi</taxon>
        <taxon>Fungi incertae sedis</taxon>
        <taxon>Mucoromycota</taxon>
        <taxon>Glomeromycotina</taxon>
        <taxon>Glomeromycetes</taxon>
        <taxon>Diversisporales</taxon>
        <taxon>Gigasporaceae</taxon>
        <taxon>Gigaspora</taxon>
    </lineage>
</organism>
<accession>A0A397V346</accession>
<evidence type="ECO:0000313" key="1">
    <source>
        <dbReference type="EMBL" id="RIB15429.1"/>
    </source>
</evidence>
<dbReference type="Proteomes" id="UP000266673">
    <property type="component" value="Unassembled WGS sequence"/>
</dbReference>